<sequence>MKVSLKDIAQALNLSKATISWILSGQGEAKGFNEATIKRVKEYAESINYRPNQVARSLSLGTSNTLGLIIPFIGDTFYAQLAQSIETEAERHNYALFVCSSEGDGDKEYKLIQMLKSKQVDGIIVAPTKTSRKGIDLLTQETLPFVLVDRYYPNIPTNYVIVNNCQSCYDLVYHIGKKGAKKIALLTTDVHLYVMKQRIEGYRKALKDLNLPNELSLEIFVERQNYKVDIIDKLDCLFSEQPDVTGFFFSTHYLALESIRYFIERNIDYRNRFQMGCFHETASLDILAPEMSIAKMPIQEMGVESVKILLENIQHKTTENRSVILENEILLSGYSKTT</sequence>
<dbReference type="SUPFAM" id="SSF53822">
    <property type="entry name" value="Periplasmic binding protein-like I"/>
    <property type="match status" value="1"/>
</dbReference>
<dbReference type="Proteomes" id="UP000824112">
    <property type="component" value="Unassembled WGS sequence"/>
</dbReference>
<keyword evidence="2 5" id="KW-0238">DNA-binding</keyword>
<dbReference type="SMART" id="SM00354">
    <property type="entry name" value="HTH_LACI"/>
    <property type="match status" value="1"/>
</dbReference>
<dbReference type="InterPro" id="IPR028082">
    <property type="entry name" value="Peripla_BP_I"/>
</dbReference>
<dbReference type="PROSITE" id="PS50932">
    <property type="entry name" value="HTH_LACI_2"/>
    <property type="match status" value="1"/>
</dbReference>
<dbReference type="InterPro" id="IPR001761">
    <property type="entry name" value="Peripla_BP/Lac1_sug-bd_dom"/>
</dbReference>
<proteinExistence type="predicted"/>
<dbReference type="PANTHER" id="PTHR30146">
    <property type="entry name" value="LACI-RELATED TRANSCRIPTIONAL REPRESSOR"/>
    <property type="match status" value="1"/>
</dbReference>
<protein>
    <submittedName>
        <fullName evidence="5">LacI family DNA-binding transcriptional regulator</fullName>
    </submittedName>
</protein>
<dbReference type="Gene3D" id="3.40.50.2300">
    <property type="match status" value="2"/>
</dbReference>
<organism evidence="5 6">
    <name type="scientific">Candidatus Gallibacteroides avistercoris</name>
    <dbReference type="NCBI Taxonomy" id="2840833"/>
    <lineage>
        <taxon>Bacteria</taxon>
        <taxon>Pseudomonadati</taxon>
        <taxon>Bacteroidota</taxon>
        <taxon>Bacteroidia</taxon>
        <taxon>Bacteroidales</taxon>
        <taxon>Bacteroidaceae</taxon>
        <taxon>Bacteroidaceae incertae sedis</taxon>
        <taxon>Candidatus Gallibacteroides</taxon>
    </lineage>
</organism>
<reference evidence="5" key="1">
    <citation type="submission" date="2020-10" db="EMBL/GenBank/DDBJ databases">
        <authorList>
            <person name="Gilroy R."/>
        </authorList>
    </citation>
    <scope>NUCLEOTIDE SEQUENCE</scope>
    <source>
        <strain evidence="5">CHK158-818</strain>
    </source>
</reference>
<feature type="domain" description="HTH lacI-type" evidence="4">
    <location>
        <begin position="3"/>
        <end position="60"/>
    </location>
</feature>
<dbReference type="EMBL" id="DVNA01000195">
    <property type="protein sequence ID" value="HIU55844.1"/>
    <property type="molecule type" value="Genomic_DNA"/>
</dbReference>
<evidence type="ECO:0000256" key="2">
    <source>
        <dbReference type="ARBA" id="ARBA00023125"/>
    </source>
</evidence>
<keyword evidence="3" id="KW-0804">Transcription</keyword>
<dbReference type="InterPro" id="IPR010982">
    <property type="entry name" value="Lambda_DNA-bd_dom_sf"/>
</dbReference>
<evidence type="ECO:0000313" key="5">
    <source>
        <dbReference type="EMBL" id="HIU55844.1"/>
    </source>
</evidence>
<dbReference type="Pfam" id="PF00356">
    <property type="entry name" value="LacI"/>
    <property type="match status" value="1"/>
</dbReference>
<keyword evidence="1" id="KW-0805">Transcription regulation</keyword>
<dbReference type="SUPFAM" id="SSF47413">
    <property type="entry name" value="lambda repressor-like DNA-binding domains"/>
    <property type="match status" value="1"/>
</dbReference>
<reference evidence="5" key="2">
    <citation type="journal article" date="2021" name="PeerJ">
        <title>Extensive microbial diversity within the chicken gut microbiome revealed by metagenomics and culture.</title>
        <authorList>
            <person name="Gilroy R."/>
            <person name="Ravi A."/>
            <person name="Getino M."/>
            <person name="Pursley I."/>
            <person name="Horton D.L."/>
            <person name="Alikhan N.F."/>
            <person name="Baker D."/>
            <person name="Gharbi K."/>
            <person name="Hall N."/>
            <person name="Watson M."/>
            <person name="Adriaenssens E.M."/>
            <person name="Foster-Nyarko E."/>
            <person name="Jarju S."/>
            <person name="Secka A."/>
            <person name="Antonio M."/>
            <person name="Oren A."/>
            <person name="Chaudhuri R.R."/>
            <person name="La Ragione R."/>
            <person name="Hildebrand F."/>
            <person name="Pallen M.J."/>
        </authorList>
    </citation>
    <scope>NUCLEOTIDE SEQUENCE</scope>
    <source>
        <strain evidence="5">CHK158-818</strain>
    </source>
</reference>
<comment type="caution">
    <text evidence="5">The sequence shown here is derived from an EMBL/GenBank/DDBJ whole genome shotgun (WGS) entry which is preliminary data.</text>
</comment>
<evidence type="ECO:0000256" key="1">
    <source>
        <dbReference type="ARBA" id="ARBA00023015"/>
    </source>
</evidence>
<dbReference type="Pfam" id="PF00532">
    <property type="entry name" value="Peripla_BP_1"/>
    <property type="match status" value="1"/>
</dbReference>
<gene>
    <name evidence="5" type="ORF">IAB03_08590</name>
</gene>
<evidence type="ECO:0000313" key="6">
    <source>
        <dbReference type="Proteomes" id="UP000824112"/>
    </source>
</evidence>
<dbReference type="InterPro" id="IPR000843">
    <property type="entry name" value="HTH_LacI"/>
</dbReference>
<name>A0A9D1M8Z9_9BACT</name>
<dbReference type="GO" id="GO:0000976">
    <property type="term" value="F:transcription cis-regulatory region binding"/>
    <property type="evidence" value="ECO:0007669"/>
    <property type="project" value="TreeGrafter"/>
</dbReference>
<dbReference type="CDD" id="cd01392">
    <property type="entry name" value="HTH_LacI"/>
    <property type="match status" value="1"/>
</dbReference>
<dbReference type="AlphaFoldDB" id="A0A9D1M8Z9"/>
<evidence type="ECO:0000256" key="3">
    <source>
        <dbReference type="ARBA" id="ARBA00023163"/>
    </source>
</evidence>
<dbReference type="Gene3D" id="1.10.260.40">
    <property type="entry name" value="lambda repressor-like DNA-binding domains"/>
    <property type="match status" value="1"/>
</dbReference>
<dbReference type="GO" id="GO:0003700">
    <property type="term" value="F:DNA-binding transcription factor activity"/>
    <property type="evidence" value="ECO:0007669"/>
    <property type="project" value="TreeGrafter"/>
</dbReference>
<evidence type="ECO:0000259" key="4">
    <source>
        <dbReference type="PROSITE" id="PS50932"/>
    </source>
</evidence>
<accession>A0A9D1M8Z9</accession>
<dbReference type="PANTHER" id="PTHR30146:SF109">
    <property type="entry name" value="HTH-TYPE TRANSCRIPTIONAL REGULATOR GALS"/>
    <property type="match status" value="1"/>
</dbReference>